<proteinExistence type="predicted"/>
<feature type="region of interest" description="Disordered" evidence="1">
    <location>
        <begin position="238"/>
        <end position="332"/>
    </location>
</feature>
<dbReference type="GeneID" id="30025680"/>
<gene>
    <name evidence="2" type="ORF">ISF_09388</name>
</gene>
<comment type="caution">
    <text evidence="2">The sequence shown here is derived from an EMBL/GenBank/DDBJ whole genome shotgun (WGS) entry which is preliminary data.</text>
</comment>
<dbReference type="PANTHER" id="PTHR21521">
    <property type="entry name" value="AMUN, ISOFORM A"/>
    <property type="match status" value="1"/>
</dbReference>
<dbReference type="OrthoDB" id="8249012at2759"/>
<evidence type="ECO:0000256" key="1">
    <source>
        <dbReference type="SAM" id="MobiDB-lite"/>
    </source>
</evidence>
<reference evidence="2 3" key="1">
    <citation type="journal article" date="2016" name="Genome Biol. Evol.">
        <title>Divergent and convergent evolution of fungal pathogenicity.</title>
        <authorList>
            <person name="Shang Y."/>
            <person name="Xiao G."/>
            <person name="Zheng P."/>
            <person name="Cen K."/>
            <person name="Zhan S."/>
            <person name="Wang C."/>
        </authorList>
    </citation>
    <scope>NUCLEOTIDE SEQUENCE [LARGE SCALE GENOMIC DNA]</scope>
    <source>
        <strain evidence="2 3">ARSEF 2679</strain>
    </source>
</reference>
<dbReference type="EMBL" id="AZHB01000048">
    <property type="protein sequence ID" value="OAA49685.1"/>
    <property type="molecule type" value="Genomic_DNA"/>
</dbReference>
<name>A0A167J1C4_CORFA</name>
<sequence length="332" mass="37078">MEFTVVPSPDAITHDEFTTALDEYPRLIDSMSNNSKRPAKYSQKTLQQLVEYRYTQAPAAFSPTAASPQEMTLEDVRCLVEWKLRHGKFRPMLLGLAGSNNPKLARRTIAAAIRNYRASSDVDAALAALAKLRGIGPATASLLLSVHDPERVIFFSDEAFLWLCGDSLRERGTSKKAQRKKKQMTIKYNKEEYAMLRRNMENLTKRLGVGATDVEKVAYVLMKRQAAADAEKAAEAAKEAAEAAKQAAEAAEKEGEEEDEEEEDEEEEDEEEEEGTLKLAKDKKPVKSTKKSKDAELPRQISKSKETPPKRKTVPAEEETAASTKRAKRAKK</sequence>
<dbReference type="STRING" id="1081104.A0A167J1C4"/>
<dbReference type="PANTHER" id="PTHR21521:SF0">
    <property type="entry name" value="AMUN, ISOFORM A"/>
    <property type="match status" value="1"/>
</dbReference>
<feature type="compositionally biased region" description="Basic and acidic residues" evidence="1">
    <location>
        <begin position="275"/>
        <end position="309"/>
    </location>
</feature>
<accession>A0A167J1C4</accession>
<dbReference type="AlphaFoldDB" id="A0A167J1C4"/>
<evidence type="ECO:0000313" key="3">
    <source>
        <dbReference type="Proteomes" id="UP000076744"/>
    </source>
</evidence>
<dbReference type="RefSeq" id="XP_018699793.1">
    <property type="nucleotide sequence ID" value="XM_018852990.1"/>
</dbReference>
<evidence type="ECO:0000313" key="2">
    <source>
        <dbReference type="EMBL" id="OAA49685.1"/>
    </source>
</evidence>
<protein>
    <submittedName>
        <fullName evidence="2">Uncharacterized protein</fullName>
    </submittedName>
</protein>
<keyword evidence="3" id="KW-1185">Reference proteome</keyword>
<organism evidence="2 3">
    <name type="scientific">Cordyceps fumosorosea (strain ARSEF 2679)</name>
    <name type="common">Isaria fumosorosea</name>
    <dbReference type="NCBI Taxonomy" id="1081104"/>
    <lineage>
        <taxon>Eukaryota</taxon>
        <taxon>Fungi</taxon>
        <taxon>Dikarya</taxon>
        <taxon>Ascomycota</taxon>
        <taxon>Pezizomycotina</taxon>
        <taxon>Sordariomycetes</taxon>
        <taxon>Hypocreomycetidae</taxon>
        <taxon>Hypocreales</taxon>
        <taxon>Cordycipitaceae</taxon>
        <taxon>Cordyceps</taxon>
    </lineage>
</organism>
<feature type="compositionally biased region" description="Acidic residues" evidence="1">
    <location>
        <begin position="254"/>
        <end position="274"/>
    </location>
</feature>
<dbReference type="Proteomes" id="UP000076744">
    <property type="component" value="Unassembled WGS sequence"/>
</dbReference>